<dbReference type="InterPro" id="IPR029033">
    <property type="entry name" value="His_PPase_superfam"/>
</dbReference>
<feature type="signal peptide" evidence="3">
    <location>
        <begin position="1"/>
        <end position="23"/>
    </location>
</feature>
<organism evidence="4 5">
    <name type="scientific">Acanthaster planci</name>
    <name type="common">Crown-of-thorns starfish</name>
    <dbReference type="NCBI Taxonomy" id="133434"/>
    <lineage>
        <taxon>Eukaryota</taxon>
        <taxon>Metazoa</taxon>
        <taxon>Echinodermata</taxon>
        <taxon>Eleutherozoa</taxon>
        <taxon>Asterozoa</taxon>
        <taxon>Asteroidea</taxon>
        <taxon>Valvatacea</taxon>
        <taxon>Valvatida</taxon>
        <taxon>Acanthasteridae</taxon>
        <taxon>Acanthaster</taxon>
    </lineage>
</organism>
<accession>A0A8B7ZP17</accession>
<evidence type="ECO:0000313" key="5">
    <source>
        <dbReference type="RefSeq" id="XP_022107333.1"/>
    </source>
</evidence>
<dbReference type="GO" id="GO:0003993">
    <property type="term" value="F:acid phosphatase activity"/>
    <property type="evidence" value="ECO:0007669"/>
    <property type="project" value="TreeGrafter"/>
</dbReference>
<reference evidence="5" key="1">
    <citation type="submission" date="2025-08" db="UniProtKB">
        <authorList>
            <consortium name="RefSeq"/>
        </authorList>
    </citation>
    <scope>IDENTIFICATION</scope>
</reference>
<dbReference type="RefSeq" id="XP_022107333.1">
    <property type="nucleotide sequence ID" value="XM_022251641.1"/>
</dbReference>
<dbReference type="KEGG" id="aplc:110988281"/>
<sequence>MAAPIVLVAGVLTAFSLFDSASSSGRTLKLTHVIFRHGNRSPIQAYPTDPYQEDSWPQGFGQLTQEGMRQHYDLGQWFRQRYVTDKKLLNSSYIRAEIKVRSTAYDRTLMSAQSNLAGLYPPEGWQVWKEQLAWQPIPIFTEPLTNNFLLVTDDFACPRLKELRAKLEKWHNEYISKNQTFFNYLAEHAGFDPNNVTYYNFTRIADSMQFELADGRTLPLWATKKVLNRLLPLQDFSYSSEAQLSDEYFRLCSGGFVSEIVTHLKDKIAGTDSTKMYMYSAHDDNVAWALRCLNVFNNLMPPTASCLLIELYQEGDKSYTVDVLFKNNTKEEPLKLRLPGTSGQCTVDHFFNITQRFLLTDVSAACKAQKSSYGRSGFLPKTWNTGWILVVCASLLAVVIAIAMVIVLFIGTRRRKLLLKARRMQPISFRLLGHVGTDSEDESVFDT</sequence>
<dbReference type="InterPro" id="IPR050645">
    <property type="entry name" value="Histidine_acid_phosphatase"/>
</dbReference>
<dbReference type="SUPFAM" id="SSF53254">
    <property type="entry name" value="Phosphoglycerate mutase-like"/>
    <property type="match status" value="1"/>
</dbReference>
<dbReference type="Gene3D" id="3.40.50.1240">
    <property type="entry name" value="Phosphoglycerate mutase-like"/>
    <property type="match status" value="1"/>
</dbReference>
<name>A0A8B7ZP17_ACAPL</name>
<dbReference type="GeneID" id="110988281"/>
<dbReference type="GO" id="GO:0005764">
    <property type="term" value="C:lysosome"/>
    <property type="evidence" value="ECO:0007669"/>
    <property type="project" value="TreeGrafter"/>
</dbReference>
<dbReference type="Proteomes" id="UP000694845">
    <property type="component" value="Unplaced"/>
</dbReference>
<dbReference type="Pfam" id="PF00328">
    <property type="entry name" value="His_Phos_2"/>
    <property type="match status" value="1"/>
</dbReference>
<keyword evidence="2" id="KW-0472">Membrane</keyword>
<keyword evidence="4" id="KW-1185">Reference proteome</keyword>
<dbReference type="CDD" id="cd07061">
    <property type="entry name" value="HP_HAP_like"/>
    <property type="match status" value="1"/>
</dbReference>
<dbReference type="OrthoDB" id="258392at2759"/>
<evidence type="ECO:0000256" key="2">
    <source>
        <dbReference type="SAM" id="Phobius"/>
    </source>
</evidence>
<dbReference type="PANTHER" id="PTHR11567">
    <property type="entry name" value="ACID PHOSPHATASE-RELATED"/>
    <property type="match status" value="1"/>
</dbReference>
<feature type="chain" id="PRO_5034297978" evidence="3">
    <location>
        <begin position="24"/>
        <end position="447"/>
    </location>
</feature>
<comment type="similarity">
    <text evidence="1">Belongs to the histidine acid phosphatase family.</text>
</comment>
<evidence type="ECO:0000256" key="1">
    <source>
        <dbReference type="ARBA" id="ARBA00005375"/>
    </source>
</evidence>
<evidence type="ECO:0000256" key="3">
    <source>
        <dbReference type="SAM" id="SignalP"/>
    </source>
</evidence>
<feature type="transmembrane region" description="Helical" evidence="2">
    <location>
        <begin position="386"/>
        <end position="410"/>
    </location>
</feature>
<protein>
    <submittedName>
        <fullName evidence="5">Prostatic acid phosphatase-like isoform X1</fullName>
    </submittedName>
</protein>
<gene>
    <name evidence="5" type="primary">LOC110988281</name>
</gene>
<keyword evidence="2" id="KW-1133">Transmembrane helix</keyword>
<keyword evidence="2" id="KW-0812">Transmembrane</keyword>
<proteinExistence type="inferred from homology"/>
<evidence type="ECO:0000313" key="4">
    <source>
        <dbReference type="Proteomes" id="UP000694845"/>
    </source>
</evidence>
<dbReference type="PANTHER" id="PTHR11567:SF210">
    <property type="entry name" value="ACID PHOSPHATASE 5-RELATED"/>
    <property type="match status" value="1"/>
</dbReference>
<dbReference type="InterPro" id="IPR000560">
    <property type="entry name" value="His_Pase_clade-2"/>
</dbReference>
<keyword evidence="3" id="KW-0732">Signal</keyword>
<dbReference type="GO" id="GO:0007040">
    <property type="term" value="P:lysosome organization"/>
    <property type="evidence" value="ECO:0007669"/>
    <property type="project" value="TreeGrafter"/>
</dbReference>
<dbReference type="AlphaFoldDB" id="A0A8B7ZP17"/>